<evidence type="ECO:0000256" key="3">
    <source>
        <dbReference type="ARBA" id="ARBA00013047"/>
    </source>
</evidence>
<evidence type="ECO:0000256" key="6">
    <source>
        <dbReference type="ARBA" id="ARBA00022741"/>
    </source>
</evidence>
<dbReference type="InterPro" id="IPR016188">
    <property type="entry name" value="PurM-like_N"/>
</dbReference>
<evidence type="ECO:0000256" key="9">
    <source>
        <dbReference type="ARBA" id="ARBA00032931"/>
    </source>
</evidence>
<evidence type="ECO:0000256" key="10">
    <source>
        <dbReference type="ARBA" id="ARBA00033093"/>
    </source>
</evidence>
<evidence type="ECO:0000256" key="4">
    <source>
        <dbReference type="ARBA" id="ARBA00020367"/>
    </source>
</evidence>
<dbReference type="PANTHER" id="PTHR10520:SF12">
    <property type="entry name" value="TRIFUNCTIONAL PURINE BIOSYNTHETIC PROTEIN ADENOSINE-3"/>
    <property type="match status" value="1"/>
</dbReference>
<keyword evidence="6 12" id="KW-0547">Nucleotide-binding</keyword>
<dbReference type="GO" id="GO:0006189">
    <property type="term" value="P:'de novo' IMP biosynthetic process"/>
    <property type="evidence" value="ECO:0007669"/>
    <property type="project" value="UniProtKB-UniRule"/>
</dbReference>
<evidence type="ECO:0000256" key="1">
    <source>
        <dbReference type="ARBA" id="ARBA00004686"/>
    </source>
</evidence>
<dbReference type="GO" id="GO:0004641">
    <property type="term" value="F:phosphoribosylformylglycinamidine cyclo-ligase activity"/>
    <property type="evidence" value="ECO:0007669"/>
    <property type="project" value="UniProtKB-UniRule"/>
</dbReference>
<evidence type="ECO:0000313" key="15">
    <source>
        <dbReference type="EMBL" id="TZE82548.1"/>
    </source>
</evidence>
<dbReference type="HAMAP" id="MF_00741">
    <property type="entry name" value="AIRS"/>
    <property type="match status" value="1"/>
</dbReference>
<dbReference type="AlphaFoldDB" id="A0A5D8QH03"/>
<reference evidence="15 16" key="1">
    <citation type="submission" date="2019-08" db="EMBL/GenBank/DDBJ databases">
        <title>Calorimonas adulescens gen. nov., sp. nov., an anaerobic thermophilic bacterium from Sakhalin hot spring.</title>
        <authorList>
            <person name="Khomyakova M.A."/>
            <person name="Merkel A.Y."/>
            <person name="Novikov A."/>
            <person name="Bonch-Osmolovskaya E.A."/>
            <person name="Slobodkin A.I."/>
        </authorList>
    </citation>
    <scope>NUCLEOTIDE SEQUENCE [LARGE SCALE GENOMIC DNA]</scope>
    <source>
        <strain evidence="15 16">A05MB</strain>
    </source>
</reference>
<proteinExistence type="inferred from homology"/>
<evidence type="ECO:0000256" key="2">
    <source>
        <dbReference type="ARBA" id="ARBA00010280"/>
    </source>
</evidence>
<protein>
    <recommendedName>
        <fullName evidence="4 12">Phosphoribosylformylglycinamidine cyclo-ligase</fullName>
        <ecNumber evidence="3 12">6.3.3.1</ecNumber>
    </recommendedName>
    <alternativeName>
        <fullName evidence="9 12">AIR synthase</fullName>
    </alternativeName>
    <alternativeName>
        <fullName evidence="10 12">AIRS</fullName>
    </alternativeName>
    <alternativeName>
        <fullName evidence="8 12">Phosphoribosyl-aminoimidazole synthetase</fullName>
    </alternativeName>
</protein>
<evidence type="ECO:0000259" key="13">
    <source>
        <dbReference type="Pfam" id="PF00586"/>
    </source>
</evidence>
<keyword evidence="12" id="KW-0963">Cytoplasm</keyword>
<feature type="domain" description="PurM-like N-terminal" evidence="13">
    <location>
        <begin position="51"/>
        <end position="157"/>
    </location>
</feature>
<keyword evidence="12" id="KW-0658">Purine biosynthesis</keyword>
<dbReference type="RefSeq" id="WP_149544787.1">
    <property type="nucleotide sequence ID" value="NZ_VTPS01000005.1"/>
</dbReference>
<dbReference type="Gene3D" id="3.90.650.10">
    <property type="entry name" value="PurM-like C-terminal domain"/>
    <property type="match status" value="1"/>
</dbReference>
<dbReference type="GO" id="GO:0005829">
    <property type="term" value="C:cytosol"/>
    <property type="evidence" value="ECO:0007669"/>
    <property type="project" value="TreeGrafter"/>
</dbReference>
<comment type="similarity">
    <text evidence="2 12">Belongs to the AIR synthase family.</text>
</comment>
<dbReference type="GO" id="GO:0005524">
    <property type="term" value="F:ATP binding"/>
    <property type="evidence" value="ECO:0007669"/>
    <property type="project" value="UniProtKB-KW"/>
</dbReference>
<dbReference type="InterPro" id="IPR036676">
    <property type="entry name" value="PurM-like_C_sf"/>
</dbReference>
<dbReference type="Proteomes" id="UP000322976">
    <property type="component" value="Unassembled WGS sequence"/>
</dbReference>
<dbReference type="SUPFAM" id="SSF56042">
    <property type="entry name" value="PurM C-terminal domain-like"/>
    <property type="match status" value="1"/>
</dbReference>
<dbReference type="FunFam" id="3.30.1330.10:FF:000001">
    <property type="entry name" value="Phosphoribosylformylglycinamidine cyclo-ligase"/>
    <property type="match status" value="1"/>
</dbReference>
<keyword evidence="7 12" id="KW-0067">ATP-binding</keyword>
<comment type="subcellular location">
    <subcellularLocation>
        <location evidence="12">Cytoplasm</location>
    </subcellularLocation>
</comment>
<comment type="caution">
    <text evidence="15">The sequence shown here is derived from an EMBL/GenBank/DDBJ whole genome shotgun (WGS) entry which is preliminary data.</text>
</comment>
<dbReference type="GO" id="GO:0004637">
    <property type="term" value="F:phosphoribosylamine-glycine ligase activity"/>
    <property type="evidence" value="ECO:0007669"/>
    <property type="project" value="TreeGrafter"/>
</dbReference>
<dbReference type="SUPFAM" id="SSF55326">
    <property type="entry name" value="PurM N-terminal domain-like"/>
    <property type="match status" value="1"/>
</dbReference>
<organism evidence="15 16">
    <name type="scientific">Calorimonas adulescens</name>
    <dbReference type="NCBI Taxonomy" id="2606906"/>
    <lineage>
        <taxon>Bacteria</taxon>
        <taxon>Bacillati</taxon>
        <taxon>Bacillota</taxon>
        <taxon>Clostridia</taxon>
        <taxon>Thermoanaerobacterales</taxon>
        <taxon>Thermoanaerobacteraceae</taxon>
        <taxon>Calorimonas</taxon>
    </lineage>
</organism>
<dbReference type="InterPro" id="IPR010918">
    <property type="entry name" value="PurM-like_C_dom"/>
</dbReference>
<dbReference type="UniPathway" id="UPA00074">
    <property type="reaction ID" value="UER00129"/>
</dbReference>
<dbReference type="InterPro" id="IPR004733">
    <property type="entry name" value="PurM_cligase"/>
</dbReference>
<evidence type="ECO:0000256" key="12">
    <source>
        <dbReference type="HAMAP-Rule" id="MF_00741"/>
    </source>
</evidence>
<dbReference type="PANTHER" id="PTHR10520">
    <property type="entry name" value="TRIFUNCTIONAL PURINE BIOSYNTHETIC PROTEIN ADENOSINE-3-RELATED"/>
    <property type="match status" value="1"/>
</dbReference>
<gene>
    <name evidence="12" type="primary">purM</name>
    <name evidence="15" type="ORF">FWJ32_04525</name>
</gene>
<keyword evidence="16" id="KW-1185">Reference proteome</keyword>
<dbReference type="Gene3D" id="3.30.1330.10">
    <property type="entry name" value="PurM-like, N-terminal domain"/>
    <property type="match status" value="1"/>
</dbReference>
<dbReference type="EC" id="6.3.3.1" evidence="3 12"/>
<dbReference type="Pfam" id="PF00586">
    <property type="entry name" value="AIRS"/>
    <property type="match status" value="1"/>
</dbReference>
<comment type="pathway">
    <text evidence="1 12">Purine metabolism; IMP biosynthesis via de novo pathway; 5-amino-1-(5-phospho-D-ribosyl)imidazole from N(2)-formyl-N(1)-(5-phospho-D-ribosyl)glycinamide: step 2/2.</text>
</comment>
<name>A0A5D8QH03_9THEO</name>
<evidence type="ECO:0000256" key="8">
    <source>
        <dbReference type="ARBA" id="ARBA00031908"/>
    </source>
</evidence>
<dbReference type="CDD" id="cd02196">
    <property type="entry name" value="PurM"/>
    <property type="match status" value="1"/>
</dbReference>
<comment type="catalytic activity">
    <reaction evidence="11 12">
        <text>2-formamido-N(1)-(5-O-phospho-beta-D-ribosyl)acetamidine + ATP = 5-amino-1-(5-phospho-beta-D-ribosyl)imidazole + ADP + phosphate + H(+)</text>
        <dbReference type="Rhea" id="RHEA:23032"/>
        <dbReference type="ChEBI" id="CHEBI:15378"/>
        <dbReference type="ChEBI" id="CHEBI:30616"/>
        <dbReference type="ChEBI" id="CHEBI:43474"/>
        <dbReference type="ChEBI" id="CHEBI:137981"/>
        <dbReference type="ChEBI" id="CHEBI:147287"/>
        <dbReference type="ChEBI" id="CHEBI:456216"/>
        <dbReference type="EC" id="6.3.3.1"/>
    </reaction>
</comment>
<evidence type="ECO:0000256" key="5">
    <source>
        <dbReference type="ARBA" id="ARBA00022598"/>
    </source>
</evidence>
<accession>A0A5D8QH03</accession>
<evidence type="ECO:0000313" key="16">
    <source>
        <dbReference type="Proteomes" id="UP000322976"/>
    </source>
</evidence>
<keyword evidence="5 12" id="KW-0436">Ligase</keyword>
<sequence length="337" mass="36315">MDYRKAGVNIDEGNRLVEMIKPVAKETYIPGVMAGVGGFAGLFELSNMKEPVLVSGTDGVGTKLKVAFMADRYDTIGIDLVAMCVNDVVCSGARPVFFLDYFATSKLDAAKAAAVIRGIADGCKMAGCALLGGETAELPDFYSGDEFDLAGFAVGVVEKNRIITGRGIKEGDIIIGLPSSGLHSNGFSLARKVLFEKMGCHVDSYIGSLGTTLGEELLKPTRIYVRDVLELIEEVEIKGVAHITGGGFYDNIPRILPDGLGAIIRKGTWPVQPIFYFIGDAGEIEEREMFRTFNMGIGLILITSPESADKVLTVLDNMRKKAYIIGNIVRREGVEIV</sequence>
<evidence type="ECO:0000256" key="7">
    <source>
        <dbReference type="ARBA" id="ARBA00022840"/>
    </source>
</evidence>
<evidence type="ECO:0000256" key="11">
    <source>
        <dbReference type="ARBA" id="ARBA00049057"/>
    </source>
</evidence>
<dbReference type="EMBL" id="VTPS01000005">
    <property type="protein sequence ID" value="TZE82548.1"/>
    <property type="molecule type" value="Genomic_DNA"/>
</dbReference>
<dbReference type="GO" id="GO:0046084">
    <property type="term" value="P:adenine biosynthetic process"/>
    <property type="evidence" value="ECO:0007669"/>
    <property type="project" value="TreeGrafter"/>
</dbReference>
<dbReference type="NCBIfam" id="TIGR00878">
    <property type="entry name" value="purM"/>
    <property type="match status" value="1"/>
</dbReference>
<dbReference type="FunFam" id="3.90.650.10:FF:000001">
    <property type="entry name" value="Phosphoribosylformylglycinamidine cyclo-ligase"/>
    <property type="match status" value="1"/>
</dbReference>
<dbReference type="Pfam" id="PF02769">
    <property type="entry name" value="AIRS_C"/>
    <property type="match status" value="1"/>
</dbReference>
<feature type="domain" description="PurM-like C-terminal" evidence="14">
    <location>
        <begin position="169"/>
        <end position="336"/>
    </location>
</feature>
<evidence type="ECO:0000259" key="14">
    <source>
        <dbReference type="Pfam" id="PF02769"/>
    </source>
</evidence>
<dbReference type="InterPro" id="IPR036921">
    <property type="entry name" value="PurM-like_N_sf"/>
</dbReference>